<feature type="compositionally biased region" description="Gly residues" evidence="1">
    <location>
        <begin position="1061"/>
        <end position="1077"/>
    </location>
</feature>
<feature type="compositionally biased region" description="Basic and acidic residues" evidence="1">
    <location>
        <begin position="555"/>
        <end position="569"/>
    </location>
</feature>
<dbReference type="InterPro" id="IPR036047">
    <property type="entry name" value="F-box-like_dom_sf"/>
</dbReference>
<sequence length="1240" mass="124742">MMIPVRQECSKVNTPQLHQADLPPDVLPLIFPYLERGHRLDLRAVCRSWASWVDGPLLACAAHLNLVLDTAELRRALRVGPYLRPATIASGNGGGGSGGGGGGGGSCGAVGGNGLWGGAAGPGGPGWVKGLLADKGSEPGVLAVRFPTARVVRLWVGCRPPAAAAGRNGGGPAAAAASAARAAAAGGCRVDDQVTDAGPVGCFGGGGGAVGCFGGGGGAVGAYVYGAASSAMAAAAAGVSNSGAAVKSSLADAGYAALSTVILLLAPRHHRRLGLGWRRRSPHEIVAPDAGLQWHAHTEAAGGGTAPQGGGQGAVKLLRRLGWLAIWLVGRYAPDAPEPVLPPLPLCLPLLGGSERLTHLSLVSAYDFTAEDLRLLVAAFPSLRALALHAFQATGLDAAAVSVPSLEPLQPRQPATHEPPEASLPCPAAGEPPGQGQGQGASLPPACAVLVDASAAEDSMPSPLPPPPPPPLQLLPVQPAVALQSLTLSGVACEWAHGYGGTTGAACGLAGLSGLRCLVLHRALTQLTRLELSRIDYHRALPPEQHSAHASSSLAREEEMRAAAREVRRQQLAEAGTGPSFSRLLDTAAADGAAEDPDSEAEEVAAAADDYEARRPLLRFGPTDRADVACARADWRATLVALAQTVRPLAGLRELMCDVEPLEANGVRPPWSALLSSLAQLSALESLALPGLPLASPAQTRELAAALPGLTRLEVRSLPPPPAAADESGAWAPSTTAGGGRPEAGSAAGNGLRSATALRAYYMRRFLSPGAGEVAWLEADADAEAEAEAGTGALETAMTGGGGGHSASPSHSHTGSGTRWSGDRQSHRGFGGGGSGSGGGGDEGCLGGFRALRVLRLERASVEQLAQHALPLPPRLAELRTPLHFTDLRLLHARLLPALRPVPRLALAPAGPPGRGPRADADAPLLCLMLGVRLGAAVTELDLGCLTHPSASDPAAALQALRYVAATMPQLRRLTLVVTLGPTGLLQAPTTTAARPEPQGSARSPSSAAGPGTAPERDGAGGGPDPASGSGTGIGASLSGVFGALRLQAASMSREAAGSRSAGGGPGVGGGGSGSGSGVAAAGWRSAAGGGGAAAGRGGGSFSRGTDEAVAGELLQLLNTMTRLEELRVKTLVGARSNTALPRHVGNQGYAASRVPLGLVRALVRPVRVVDCSPLDCWCSPDGPGGPQADPRVALSQARVALAAAGCRAALVAEEEEWAAGAMGLGPEREAAWRHEGLLC</sequence>
<proteinExistence type="predicted"/>
<dbReference type="OrthoDB" id="550223at2759"/>
<gene>
    <name evidence="3" type="ORF">GPECTOR_47g303</name>
</gene>
<evidence type="ECO:0000313" key="3">
    <source>
        <dbReference type="EMBL" id="KXZ46028.1"/>
    </source>
</evidence>
<feature type="compositionally biased region" description="Low complexity" evidence="1">
    <location>
        <begin position="806"/>
        <end position="818"/>
    </location>
</feature>
<feature type="domain" description="F-box" evidence="2">
    <location>
        <begin position="20"/>
        <end position="56"/>
    </location>
</feature>
<dbReference type="SUPFAM" id="SSF81383">
    <property type="entry name" value="F-box domain"/>
    <property type="match status" value="1"/>
</dbReference>
<feature type="region of interest" description="Disordered" evidence="1">
    <location>
        <begin position="543"/>
        <end position="569"/>
    </location>
</feature>
<organism evidence="3 4">
    <name type="scientific">Gonium pectorale</name>
    <name type="common">Green alga</name>
    <dbReference type="NCBI Taxonomy" id="33097"/>
    <lineage>
        <taxon>Eukaryota</taxon>
        <taxon>Viridiplantae</taxon>
        <taxon>Chlorophyta</taxon>
        <taxon>core chlorophytes</taxon>
        <taxon>Chlorophyceae</taxon>
        <taxon>CS clade</taxon>
        <taxon>Chlamydomonadales</taxon>
        <taxon>Volvocaceae</taxon>
        <taxon>Gonium</taxon>
    </lineage>
</organism>
<feature type="region of interest" description="Disordered" evidence="1">
    <location>
        <begin position="987"/>
        <end position="1034"/>
    </location>
</feature>
<evidence type="ECO:0000313" key="4">
    <source>
        <dbReference type="Proteomes" id="UP000075714"/>
    </source>
</evidence>
<comment type="caution">
    <text evidence="3">The sequence shown here is derived from an EMBL/GenBank/DDBJ whole genome shotgun (WGS) entry which is preliminary data.</text>
</comment>
<name>A0A150G882_GONPE</name>
<feature type="compositionally biased region" description="Gly residues" evidence="1">
    <location>
        <begin position="829"/>
        <end position="841"/>
    </location>
</feature>
<feature type="region of interest" description="Disordered" evidence="1">
    <location>
        <begin position="1056"/>
        <end position="1101"/>
    </location>
</feature>
<dbReference type="AlphaFoldDB" id="A0A150G882"/>
<feature type="region of interest" description="Disordered" evidence="1">
    <location>
        <begin position="794"/>
        <end position="841"/>
    </location>
</feature>
<reference evidence="4" key="1">
    <citation type="journal article" date="2016" name="Nat. Commun.">
        <title>The Gonium pectorale genome demonstrates co-option of cell cycle regulation during the evolution of multicellularity.</title>
        <authorList>
            <person name="Hanschen E.R."/>
            <person name="Marriage T.N."/>
            <person name="Ferris P.J."/>
            <person name="Hamaji T."/>
            <person name="Toyoda A."/>
            <person name="Fujiyama A."/>
            <person name="Neme R."/>
            <person name="Noguchi H."/>
            <person name="Minakuchi Y."/>
            <person name="Suzuki M."/>
            <person name="Kawai-Toyooka H."/>
            <person name="Smith D.R."/>
            <person name="Sparks H."/>
            <person name="Anderson J."/>
            <person name="Bakaric R."/>
            <person name="Luria V."/>
            <person name="Karger A."/>
            <person name="Kirschner M.W."/>
            <person name="Durand P.M."/>
            <person name="Michod R.E."/>
            <person name="Nozaki H."/>
            <person name="Olson B.J."/>
        </authorList>
    </citation>
    <scope>NUCLEOTIDE SEQUENCE [LARGE SCALE GENOMIC DNA]</scope>
    <source>
        <strain evidence="4">NIES-2863</strain>
    </source>
</reference>
<dbReference type="Proteomes" id="UP000075714">
    <property type="component" value="Unassembled WGS sequence"/>
</dbReference>
<keyword evidence="4" id="KW-1185">Reference proteome</keyword>
<feature type="compositionally biased region" description="Gly residues" evidence="1">
    <location>
        <begin position="1088"/>
        <end position="1101"/>
    </location>
</feature>
<feature type="region of interest" description="Disordered" evidence="1">
    <location>
        <begin position="409"/>
        <end position="442"/>
    </location>
</feature>
<feature type="compositionally biased region" description="Low complexity" evidence="1">
    <location>
        <begin position="998"/>
        <end position="1014"/>
    </location>
</feature>
<feature type="region of interest" description="Disordered" evidence="1">
    <location>
        <begin position="717"/>
        <end position="749"/>
    </location>
</feature>
<dbReference type="InterPro" id="IPR001810">
    <property type="entry name" value="F-box_dom"/>
</dbReference>
<dbReference type="Gene3D" id="1.20.1280.50">
    <property type="match status" value="1"/>
</dbReference>
<evidence type="ECO:0000256" key="1">
    <source>
        <dbReference type="SAM" id="MobiDB-lite"/>
    </source>
</evidence>
<accession>A0A150G882</accession>
<evidence type="ECO:0000259" key="2">
    <source>
        <dbReference type="Pfam" id="PF12937"/>
    </source>
</evidence>
<dbReference type="Pfam" id="PF12937">
    <property type="entry name" value="F-box-like"/>
    <property type="match status" value="1"/>
</dbReference>
<protein>
    <recommendedName>
        <fullName evidence="2">F-box domain-containing protein</fullName>
    </recommendedName>
</protein>
<feature type="compositionally biased region" description="Gly residues" evidence="1">
    <location>
        <begin position="1020"/>
        <end position="1034"/>
    </location>
</feature>
<feature type="compositionally biased region" description="Low complexity" evidence="1">
    <location>
        <begin position="1078"/>
        <end position="1087"/>
    </location>
</feature>
<dbReference type="EMBL" id="LSYV01000048">
    <property type="protein sequence ID" value="KXZ46028.1"/>
    <property type="molecule type" value="Genomic_DNA"/>
</dbReference>